<keyword evidence="2" id="KW-1185">Reference proteome</keyword>
<reference evidence="2" key="1">
    <citation type="journal article" date="2023" name="Nat. Plants">
        <title>Single-cell RNA sequencing provides a high-resolution roadmap for understanding the multicellular compartmentation of specialized metabolism.</title>
        <authorList>
            <person name="Sun S."/>
            <person name="Shen X."/>
            <person name="Li Y."/>
            <person name="Li Y."/>
            <person name="Wang S."/>
            <person name="Li R."/>
            <person name="Zhang H."/>
            <person name="Shen G."/>
            <person name="Guo B."/>
            <person name="Wei J."/>
            <person name="Xu J."/>
            <person name="St-Pierre B."/>
            <person name="Chen S."/>
            <person name="Sun C."/>
        </authorList>
    </citation>
    <scope>NUCLEOTIDE SEQUENCE [LARGE SCALE GENOMIC DNA]</scope>
</reference>
<name>A0ACC0AJB2_CATRO</name>
<sequence>MKKVSSEPTMRSFEENDDKDECCSSKVKKGLKYRSRGSRNNTDDIADQFTTHLTIQKPEPCKPCEEFSCEKHRLFWTPQQKQMRESWDLENLIEEKLTSFQGHYNESTTPTRLKEVAQLLMPKGIPALELAALTWLGGWRPSAILDLLRSLSSSLSLDSTGVEKVLPQLLNETRIEEAIIDEEMAEIQANCILHLPFGPKKKKQASSRPAMDLVQSELEKIHRVIIKAQNLRLKVLEMVVKNVLREDDAAEFLVTFGRIQEFIHQVSTQTRLQKSSVCQPLKAHQVSI</sequence>
<gene>
    <name evidence="1" type="ORF">M9H77_29273</name>
</gene>
<dbReference type="Proteomes" id="UP001060085">
    <property type="component" value="Linkage Group LG06"/>
</dbReference>
<evidence type="ECO:0000313" key="2">
    <source>
        <dbReference type="Proteomes" id="UP001060085"/>
    </source>
</evidence>
<protein>
    <submittedName>
        <fullName evidence="1">Uncharacterized protein</fullName>
    </submittedName>
</protein>
<proteinExistence type="predicted"/>
<comment type="caution">
    <text evidence="1">The sequence shown here is derived from an EMBL/GenBank/DDBJ whole genome shotgun (WGS) entry which is preliminary data.</text>
</comment>
<dbReference type="EMBL" id="CM044706">
    <property type="protein sequence ID" value="KAI5660480.1"/>
    <property type="molecule type" value="Genomic_DNA"/>
</dbReference>
<accession>A0ACC0AJB2</accession>
<evidence type="ECO:0000313" key="1">
    <source>
        <dbReference type="EMBL" id="KAI5660480.1"/>
    </source>
</evidence>
<organism evidence="1 2">
    <name type="scientific">Catharanthus roseus</name>
    <name type="common">Madagascar periwinkle</name>
    <name type="synonym">Vinca rosea</name>
    <dbReference type="NCBI Taxonomy" id="4058"/>
    <lineage>
        <taxon>Eukaryota</taxon>
        <taxon>Viridiplantae</taxon>
        <taxon>Streptophyta</taxon>
        <taxon>Embryophyta</taxon>
        <taxon>Tracheophyta</taxon>
        <taxon>Spermatophyta</taxon>
        <taxon>Magnoliopsida</taxon>
        <taxon>eudicotyledons</taxon>
        <taxon>Gunneridae</taxon>
        <taxon>Pentapetalae</taxon>
        <taxon>asterids</taxon>
        <taxon>lamiids</taxon>
        <taxon>Gentianales</taxon>
        <taxon>Apocynaceae</taxon>
        <taxon>Rauvolfioideae</taxon>
        <taxon>Vinceae</taxon>
        <taxon>Catharanthinae</taxon>
        <taxon>Catharanthus</taxon>
    </lineage>
</organism>